<gene>
    <name evidence="2" type="ORF">GCM10011591_00230</name>
</gene>
<reference evidence="2" key="2">
    <citation type="submission" date="2020-09" db="EMBL/GenBank/DDBJ databases">
        <authorList>
            <person name="Sun Q."/>
            <person name="Zhou Y."/>
        </authorList>
    </citation>
    <scope>NUCLEOTIDE SEQUENCE</scope>
    <source>
        <strain evidence="2">CGMCC 4.7278</strain>
    </source>
</reference>
<reference evidence="2" key="1">
    <citation type="journal article" date="2014" name="Int. J. Syst. Evol. Microbiol.">
        <title>Complete genome sequence of Corynebacterium casei LMG S-19264T (=DSM 44701T), isolated from a smear-ripened cheese.</title>
        <authorList>
            <consortium name="US DOE Joint Genome Institute (JGI-PGF)"/>
            <person name="Walter F."/>
            <person name="Albersmeier A."/>
            <person name="Kalinowski J."/>
            <person name="Ruckert C."/>
        </authorList>
    </citation>
    <scope>NUCLEOTIDE SEQUENCE</scope>
    <source>
        <strain evidence="2">CGMCC 4.7278</strain>
    </source>
</reference>
<sequence length="73" mass="7694">MRPGRGAGAGMVTGVPSSLEGAESRGVDLTRAHDCGEAIRTIQQHGKTRWTIAERKAFADANTHDVEADFAAS</sequence>
<organism evidence="2 3">
    <name type="scientific">Nocardia camponoti</name>
    <dbReference type="NCBI Taxonomy" id="1616106"/>
    <lineage>
        <taxon>Bacteria</taxon>
        <taxon>Bacillati</taxon>
        <taxon>Actinomycetota</taxon>
        <taxon>Actinomycetes</taxon>
        <taxon>Mycobacteriales</taxon>
        <taxon>Nocardiaceae</taxon>
        <taxon>Nocardia</taxon>
    </lineage>
</organism>
<evidence type="ECO:0000313" key="2">
    <source>
        <dbReference type="EMBL" id="GGK32397.1"/>
    </source>
</evidence>
<evidence type="ECO:0000256" key="1">
    <source>
        <dbReference type="SAM" id="MobiDB-lite"/>
    </source>
</evidence>
<name>A0A917Q8M9_9NOCA</name>
<keyword evidence="3" id="KW-1185">Reference proteome</keyword>
<feature type="region of interest" description="Disordered" evidence="1">
    <location>
        <begin position="1"/>
        <end position="25"/>
    </location>
</feature>
<dbReference type="EMBL" id="BMMW01000001">
    <property type="protein sequence ID" value="GGK32397.1"/>
    <property type="molecule type" value="Genomic_DNA"/>
</dbReference>
<accession>A0A917Q8M9</accession>
<dbReference type="Proteomes" id="UP000612956">
    <property type="component" value="Unassembled WGS sequence"/>
</dbReference>
<comment type="caution">
    <text evidence="2">The sequence shown here is derived from an EMBL/GenBank/DDBJ whole genome shotgun (WGS) entry which is preliminary data.</text>
</comment>
<evidence type="ECO:0000313" key="3">
    <source>
        <dbReference type="Proteomes" id="UP000612956"/>
    </source>
</evidence>
<dbReference type="AlphaFoldDB" id="A0A917Q8M9"/>
<proteinExistence type="predicted"/>
<protein>
    <submittedName>
        <fullName evidence="2">Uncharacterized protein</fullName>
    </submittedName>
</protein>
<feature type="compositionally biased region" description="Gly residues" evidence="1">
    <location>
        <begin position="1"/>
        <end position="11"/>
    </location>
</feature>